<dbReference type="EMBL" id="WAAO01000001">
    <property type="protein sequence ID" value="KAB1867609.1"/>
    <property type="molecule type" value="Genomic_DNA"/>
</dbReference>
<dbReference type="InterPro" id="IPR015424">
    <property type="entry name" value="PyrdxlP-dep_Trfase"/>
</dbReference>
<comment type="similarity">
    <text evidence="5">Belongs to the class-III pyridoxal-phosphate-dependent aminotransferase family. ArgD subfamily.</text>
</comment>
<dbReference type="PROSITE" id="PS00600">
    <property type="entry name" value="AA_TRANSFER_CLASS_3"/>
    <property type="match status" value="1"/>
</dbReference>
<evidence type="ECO:0000256" key="4">
    <source>
        <dbReference type="ARBA" id="ARBA00022898"/>
    </source>
</evidence>
<feature type="binding site" evidence="5">
    <location>
        <begin position="219"/>
        <end position="222"/>
    </location>
    <ligand>
        <name>pyridoxal 5'-phosphate</name>
        <dbReference type="ChEBI" id="CHEBI:597326"/>
    </ligand>
</feature>
<dbReference type="NCBIfam" id="NF002325">
    <property type="entry name" value="PRK01278.1"/>
    <property type="match status" value="1"/>
</dbReference>
<dbReference type="InterPro" id="IPR015421">
    <property type="entry name" value="PyrdxlP-dep_Trfase_major"/>
</dbReference>
<evidence type="ECO:0000313" key="6">
    <source>
        <dbReference type="EMBL" id="KAB1867609.1"/>
    </source>
</evidence>
<dbReference type="CDD" id="cd00610">
    <property type="entry name" value="OAT_like"/>
    <property type="match status" value="1"/>
</dbReference>
<evidence type="ECO:0000256" key="2">
    <source>
        <dbReference type="ARBA" id="ARBA00022605"/>
    </source>
</evidence>
<dbReference type="InterPro" id="IPR015422">
    <property type="entry name" value="PyrdxlP-dep_Trfase_small"/>
</dbReference>
<dbReference type="GeneID" id="77476300"/>
<comment type="pathway">
    <text evidence="5">Amino-acid biosynthesis; L-arginine biosynthesis; N(2)-acetyl-L-ornithine from L-glutamate: step 4/4.</text>
</comment>
<dbReference type="InterPro" id="IPR050103">
    <property type="entry name" value="Class-III_PLP-dep_AT"/>
</dbReference>
<dbReference type="Pfam" id="PF00202">
    <property type="entry name" value="Aminotran_3"/>
    <property type="match status" value="1"/>
</dbReference>
<feature type="binding site" evidence="5">
    <location>
        <position position="277"/>
    </location>
    <ligand>
        <name>pyridoxal 5'-phosphate</name>
        <dbReference type="ChEBI" id="CHEBI:597326"/>
    </ligand>
</feature>
<comment type="catalytic activity">
    <reaction evidence="5">
        <text>N(2)-acetyl-L-ornithine + 2-oxoglutarate = N-acetyl-L-glutamate 5-semialdehyde + L-glutamate</text>
        <dbReference type="Rhea" id="RHEA:18049"/>
        <dbReference type="ChEBI" id="CHEBI:16810"/>
        <dbReference type="ChEBI" id="CHEBI:29123"/>
        <dbReference type="ChEBI" id="CHEBI:29985"/>
        <dbReference type="ChEBI" id="CHEBI:57805"/>
        <dbReference type="EC" id="2.6.1.11"/>
    </reaction>
</comment>
<comment type="subcellular location">
    <subcellularLocation>
        <location evidence="5">Cytoplasm</location>
    </subcellularLocation>
</comment>
<keyword evidence="7" id="KW-1185">Reference proteome</keyword>
<dbReference type="RefSeq" id="WP_017202413.1">
    <property type="nucleotide sequence ID" value="NZ_CBDRDE010000004.1"/>
</dbReference>
<proteinExistence type="inferred from homology"/>
<dbReference type="Proteomes" id="UP000478836">
    <property type="component" value="Unassembled WGS sequence"/>
</dbReference>
<feature type="modified residue" description="N6-(pyridoxal phosphate)lysine" evidence="5">
    <location>
        <position position="248"/>
    </location>
</feature>
<dbReference type="NCBIfam" id="TIGR00707">
    <property type="entry name" value="argD"/>
    <property type="match status" value="1"/>
</dbReference>
<protein>
    <recommendedName>
        <fullName evidence="5">Acetylornithine aminotransferase</fullName>
        <shortName evidence="5">ACOAT</shortName>
        <ecNumber evidence="5">2.6.1.11</ecNumber>
    </recommendedName>
</protein>
<keyword evidence="4 5" id="KW-0663">Pyridoxal phosphate</keyword>
<evidence type="ECO:0000256" key="3">
    <source>
        <dbReference type="ARBA" id="ARBA00022679"/>
    </source>
</evidence>
<dbReference type="SUPFAM" id="SSF53383">
    <property type="entry name" value="PLP-dependent transferases"/>
    <property type="match status" value="1"/>
</dbReference>
<comment type="cofactor">
    <cofactor evidence="5">
        <name>pyridoxal 5'-phosphate</name>
        <dbReference type="ChEBI" id="CHEBI:597326"/>
    </cofactor>
    <text evidence="5">Binds 1 pyridoxal phosphate per subunit.</text>
</comment>
<organism evidence="6 7">
    <name type="scientific">Microbacterium algeriense</name>
    <dbReference type="NCBI Taxonomy" id="2615184"/>
    <lineage>
        <taxon>Bacteria</taxon>
        <taxon>Bacillati</taxon>
        <taxon>Actinomycetota</taxon>
        <taxon>Actinomycetes</taxon>
        <taxon>Micrococcales</taxon>
        <taxon>Microbacteriaceae</taxon>
        <taxon>Microbacterium</taxon>
    </lineage>
</organism>
<feature type="binding site" evidence="5">
    <location>
        <position position="138"/>
    </location>
    <ligand>
        <name>N(2)-acetyl-L-ornithine</name>
        <dbReference type="ChEBI" id="CHEBI:57805"/>
    </ligand>
</feature>
<reference evidence="7" key="1">
    <citation type="submission" date="2019-09" db="EMBL/GenBank/DDBJ databases">
        <title>Whole genome sequencing of Microbacterium maritypicum.</title>
        <authorList>
            <person name="Lenchi N."/>
        </authorList>
    </citation>
    <scope>NUCLEOTIDE SEQUENCE [LARGE SCALE GENOMIC DNA]</scope>
    <source>
        <strain evidence="7">G1</strain>
    </source>
</reference>
<dbReference type="HAMAP" id="MF_01107">
    <property type="entry name" value="ArgD_aminotrans_3"/>
    <property type="match status" value="1"/>
</dbReference>
<comment type="subunit">
    <text evidence="5">Homodimer.</text>
</comment>
<keyword evidence="5" id="KW-0963">Cytoplasm</keyword>
<dbReference type="PANTHER" id="PTHR11986:SF79">
    <property type="entry name" value="ACETYLORNITHINE AMINOTRANSFERASE, MITOCHONDRIAL"/>
    <property type="match status" value="1"/>
</dbReference>
<dbReference type="PIRSF" id="PIRSF000521">
    <property type="entry name" value="Transaminase_4ab_Lys_Orn"/>
    <property type="match status" value="1"/>
</dbReference>
<accession>A0ABQ6VB93</accession>
<dbReference type="GO" id="GO:0003992">
    <property type="term" value="F:N2-acetyl-L-ornithine:2-oxoglutarate 5-aminotransferase activity"/>
    <property type="evidence" value="ECO:0007669"/>
    <property type="project" value="UniProtKB-EC"/>
</dbReference>
<dbReference type="InterPro" id="IPR005814">
    <property type="entry name" value="Aminotrans_3"/>
</dbReference>
<dbReference type="PANTHER" id="PTHR11986">
    <property type="entry name" value="AMINOTRANSFERASE CLASS III"/>
    <property type="match status" value="1"/>
</dbReference>
<dbReference type="Gene3D" id="3.40.640.10">
    <property type="entry name" value="Type I PLP-dependent aspartate aminotransferase-like (Major domain)"/>
    <property type="match status" value="1"/>
</dbReference>
<comment type="caution">
    <text evidence="6">The sequence shown here is derived from an EMBL/GenBank/DDBJ whole genome shotgun (WGS) entry which is preliminary data.</text>
</comment>
<feature type="binding site" evidence="5">
    <location>
        <position position="135"/>
    </location>
    <ligand>
        <name>pyridoxal 5'-phosphate</name>
        <dbReference type="ChEBI" id="CHEBI:597326"/>
    </ligand>
</feature>
<keyword evidence="2 5" id="KW-0028">Amino-acid biosynthesis</keyword>
<dbReference type="InterPro" id="IPR049704">
    <property type="entry name" value="Aminotrans_3_PPA_site"/>
</dbReference>
<dbReference type="InterPro" id="IPR004636">
    <property type="entry name" value="AcOrn/SuccOrn_fam"/>
</dbReference>
<keyword evidence="3 5" id="KW-0808">Transferase</keyword>
<comment type="miscellaneous">
    <text evidence="5">May also have succinyldiaminopimelate aminotransferase activity, thus carrying out the corresponding step in lysine biosynthesis.</text>
</comment>
<dbReference type="NCBIfam" id="NF002874">
    <property type="entry name" value="PRK03244.1"/>
    <property type="match status" value="1"/>
</dbReference>
<sequence length="401" mass="41214">MTVWQDDAARDLVLNAGERLALLTRGEGSYLWDADGRRYLDFLAGIAVTSLGHAHPAFVEAVSTQAATLAHVSNYFATPPQLALAARLKRLAGAGIDGRVFFSNSGAEANEAAFKLARLHGGAERPRIIALENGFHGRTMGSLALTAKESMRAPFAPMPGGVEHIPATVEALETAIDDRVAAVIVEPIQGEAGVVELPDGYLAAARSLTLAHGALLIVDEIQTGAGRTGQWFGFSHEGITPDAITLAKGIGGGFPIGALVTYGAASELFTPGSHGSTFGGNPLATAVADAVLAEIESAGLVENAARRGAELREILDGIDSPLIDGVRGRGLLVGVALSQPVASAVVAAAQERGLIVNAANPETVRIAPALTIGDAELAEFRELFTAALADVQASVAGKVSA</sequence>
<dbReference type="Gene3D" id="3.90.1150.10">
    <property type="entry name" value="Aspartate Aminotransferase, domain 1"/>
    <property type="match status" value="1"/>
</dbReference>
<keyword evidence="5" id="KW-0055">Arginine biosynthesis</keyword>
<dbReference type="EC" id="2.6.1.11" evidence="5"/>
<keyword evidence="1 5" id="KW-0032">Aminotransferase</keyword>
<name>A0ABQ6VB93_9MICO</name>
<feature type="binding site" evidence="5">
    <location>
        <position position="276"/>
    </location>
    <ligand>
        <name>N(2)-acetyl-L-ornithine</name>
        <dbReference type="ChEBI" id="CHEBI:57805"/>
    </ligand>
</feature>
<feature type="binding site" evidence="5">
    <location>
        <begin position="106"/>
        <end position="107"/>
    </location>
    <ligand>
        <name>pyridoxal 5'-phosphate</name>
        <dbReference type="ChEBI" id="CHEBI:597326"/>
    </ligand>
</feature>
<gene>
    <name evidence="5" type="primary">argD</name>
    <name evidence="6" type="ORF">F6A08_07545</name>
</gene>
<evidence type="ECO:0000313" key="7">
    <source>
        <dbReference type="Proteomes" id="UP000478836"/>
    </source>
</evidence>
<evidence type="ECO:0000256" key="5">
    <source>
        <dbReference type="HAMAP-Rule" id="MF_01107"/>
    </source>
</evidence>
<evidence type="ECO:0000256" key="1">
    <source>
        <dbReference type="ARBA" id="ARBA00022576"/>
    </source>
</evidence>